<dbReference type="InterPro" id="IPR006083">
    <property type="entry name" value="PRK/URK"/>
</dbReference>
<evidence type="ECO:0000313" key="3">
    <source>
        <dbReference type="Proteomes" id="UP000810292"/>
    </source>
</evidence>
<proteinExistence type="predicted"/>
<dbReference type="SUPFAM" id="SSF55186">
    <property type="entry name" value="ThrRS/AlaRS common domain"/>
    <property type="match status" value="1"/>
</dbReference>
<dbReference type="GO" id="GO:0016301">
    <property type="term" value="F:kinase activity"/>
    <property type="evidence" value="ECO:0007669"/>
    <property type="project" value="UniProtKB-KW"/>
</dbReference>
<reference evidence="2" key="1">
    <citation type="submission" date="2020-10" db="EMBL/GenBank/DDBJ databases">
        <authorList>
            <person name="Gilroy R."/>
        </authorList>
    </citation>
    <scope>NUCLEOTIDE SEQUENCE</scope>
    <source>
        <strain evidence="2">14700</strain>
    </source>
</reference>
<dbReference type="Proteomes" id="UP000810292">
    <property type="component" value="Unassembled WGS sequence"/>
</dbReference>
<accession>A0A9D9IAM6</accession>
<dbReference type="Gene3D" id="3.30.980.10">
    <property type="entry name" value="Threonyl-trna Synthetase, Chain A, domain 2"/>
    <property type="match status" value="1"/>
</dbReference>
<dbReference type="SUPFAM" id="SSF52540">
    <property type="entry name" value="P-loop containing nucleoside triphosphate hydrolases"/>
    <property type="match status" value="1"/>
</dbReference>
<keyword evidence="2" id="KW-0418">Kinase</keyword>
<dbReference type="PANTHER" id="PTHR10285">
    <property type="entry name" value="URIDINE KINASE"/>
    <property type="match status" value="1"/>
</dbReference>
<dbReference type="InterPro" id="IPR027417">
    <property type="entry name" value="P-loop_NTPase"/>
</dbReference>
<dbReference type="EMBL" id="JADIMF010000043">
    <property type="protein sequence ID" value="MBO8468670.1"/>
    <property type="molecule type" value="Genomic_DNA"/>
</dbReference>
<evidence type="ECO:0000313" key="2">
    <source>
        <dbReference type="EMBL" id="MBO8468670.1"/>
    </source>
</evidence>
<dbReference type="InterPro" id="IPR018163">
    <property type="entry name" value="Thr/Ala-tRNA-synth_IIc_edit"/>
</dbReference>
<dbReference type="CDD" id="cd02028">
    <property type="entry name" value="UMPK_like"/>
    <property type="match status" value="1"/>
</dbReference>
<reference evidence="2" key="2">
    <citation type="journal article" date="2021" name="PeerJ">
        <title>Extensive microbial diversity within the chicken gut microbiome revealed by metagenomics and culture.</title>
        <authorList>
            <person name="Gilroy R."/>
            <person name="Ravi A."/>
            <person name="Getino M."/>
            <person name="Pursley I."/>
            <person name="Horton D.L."/>
            <person name="Alikhan N.F."/>
            <person name="Baker D."/>
            <person name="Gharbi K."/>
            <person name="Hall N."/>
            <person name="Watson M."/>
            <person name="Adriaenssens E.M."/>
            <person name="Foster-Nyarko E."/>
            <person name="Jarju S."/>
            <person name="Secka A."/>
            <person name="Antonio M."/>
            <person name="Oren A."/>
            <person name="Chaudhuri R.R."/>
            <person name="La Ragione R."/>
            <person name="Hildebrand F."/>
            <person name="Pallen M.J."/>
        </authorList>
    </citation>
    <scope>NUCLEOTIDE SEQUENCE</scope>
    <source>
        <strain evidence="2">14700</strain>
    </source>
</reference>
<feature type="domain" description="Phosphoribulokinase/uridine kinase" evidence="1">
    <location>
        <begin position="287"/>
        <end position="482"/>
    </location>
</feature>
<name>A0A9D9IAM6_9SPIO</name>
<dbReference type="AlphaFoldDB" id="A0A9D9IAM6"/>
<sequence>MKRITLEIDGKIAEAENGTRIQSLISDNRDYMDNPIAAAKVNGRVMSLMERITGNAKIESVPLISPIGKRVYRKTLCFLLSYASAVIRPERTLIIGHSLGDGFYFHYRNNEKPDTELLIRTMNKAIADDLPIELVDLTADEAMEYARSKGLDETESLLNTINRSSYRFARLGTCLEMYYEPLLPSLRYLELWELREYKDGLLLRYPQSRNPYSLMPFTDNPLLFSVFNENKEYARILGISSMGNLNAKIPSGDIQKTIMLSEALQRRRISDISRMIKDKGSVKAVFIAGPSSSGKTTFSLKLSDELRVDGFEPLKISLDDYYLPTEQVPLDENGERDFEVLESLNLELLRKQLTSLIKGEEVHLASFSFRTKKTTFSDEAVKMNERTILVVEGIHGLNPDLIPSLPKENIFRVYISALTEVNLDTRSRISTTDNRILRRMIRDNRTRGFDANETLSRWPSVERGEKNHIFPFQNNADVMINSALEYELGVIKPYAVPLLRSVKKECGDAYATAQRLLDFLDLIAPIPSEFVPADSLLREFIGGSVYGAI</sequence>
<gene>
    <name evidence="2" type="ORF">IAA72_02665</name>
</gene>
<dbReference type="Gene3D" id="3.40.50.300">
    <property type="entry name" value="P-loop containing nucleotide triphosphate hydrolases"/>
    <property type="match status" value="1"/>
</dbReference>
<organism evidence="2 3">
    <name type="scientific">Candidatus Ornithospirochaeta stercoravium</name>
    <dbReference type="NCBI Taxonomy" id="2840897"/>
    <lineage>
        <taxon>Bacteria</taxon>
        <taxon>Pseudomonadati</taxon>
        <taxon>Spirochaetota</taxon>
        <taxon>Spirochaetia</taxon>
        <taxon>Spirochaetales</taxon>
        <taxon>Spirochaetaceae</taxon>
        <taxon>Spirochaetaceae incertae sedis</taxon>
        <taxon>Candidatus Ornithospirochaeta</taxon>
    </lineage>
</organism>
<dbReference type="GO" id="GO:0005524">
    <property type="term" value="F:ATP binding"/>
    <property type="evidence" value="ECO:0007669"/>
    <property type="project" value="InterPro"/>
</dbReference>
<protein>
    <submittedName>
        <fullName evidence="2">Nucleoside kinase</fullName>
    </submittedName>
</protein>
<comment type="caution">
    <text evidence="2">The sequence shown here is derived from an EMBL/GenBank/DDBJ whole genome shotgun (WGS) entry which is preliminary data.</text>
</comment>
<evidence type="ECO:0000259" key="1">
    <source>
        <dbReference type="Pfam" id="PF00485"/>
    </source>
</evidence>
<keyword evidence="2" id="KW-0808">Transferase</keyword>
<dbReference type="Pfam" id="PF00485">
    <property type="entry name" value="PRK"/>
    <property type="match status" value="1"/>
</dbReference>